<dbReference type="AlphaFoldDB" id="A0A9P9IA03"/>
<accession>A0A9P9IA03</accession>
<dbReference type="Proteomes" id="UP000738349">
    <property type="component" value="Unassembled WGS sequence"/>
</dbReference>
<organism evidence="1 2">
    <name type="scientific">Dactylonectria macrodidyma</name>
    <dbReference type="NCBI Taxonomy" id="307937"/>
    <lineage>
        <taxon>Eukaryota</taxon>
        <taxon>Fungi</taxon>
        <taxon>Dikarya</taxon>
        <taxon>Ascomycota</taxon>
        <taxon>Pezizomycotina</taxon>
        <taxon>Sordariomycetes</taxon>
        <taxon>Hypocreomycetidae</taxon>
        <taxon>Hypocreales</taxon>
        <taxon>Nectriaceae</taxon>
        <taxon>Dactylonectria</taxon>
    </lineage>
</organism>
<evidence type="ECO:0000313" key="1">
    <source>
        <dbReference type="EMBL" id="KAH7112352.1"/>
    </source>
</evidence>
<reference evidence="1" key="1">
    <citation type="journal article" date="2021" name="Nat. Commun.">
        <title>Genetic determinants of endophytism in the Arabidopsis root mycobiome.</title>
        <authorList>
            <person name="Mesny F."/>
            <person name="Miyauchi S."/>
            <person name="Thiergart T."/>
            <person name="Pickel B."/>
            <person name="Atanasova L."/>
            <person name="Karlsson M."/>
            <person name="Huettel B."/>
            <person name="Barry K.W."/>
            <person name="Haridas S."/>
            <person name="Chen C."/>
            <person name="Bauer D."/>
            <person name="Andreopoulos W."/>
            <person name="Pangilinan J."/>
            <person name="LaButti K."/>
            <person name="Riley R."/>
            <person name="Lipzen A."/>
            <person name="Clum A."/>
            <person name="Drula E."/>
            <person name="Henrissat B."/>
            <person name="Kohler A."/>
            <person name="Grigoriev I.V."/>
            <person name="Martin F.M."/>
            <person name="Hacquard S."/>
        </authorList>
    </citation>
    <scope>NUCLEOTIDE SEQUENCE</scope>
    <source>
        <strain evidence="1">MPI-CAGE-AT-0147</strain>
    </source>
</reference>
<proteinExistence type="predicted"/>
<keyword evidence="2" id="KW-1185">Reference proteome</keyword>
<dbReference type="OrthoDB" id="4883757at2759"/>
<name>A0A9P9IA03_9HYPO</name>
<comment type="caution">
    <text evidence="1">The sequence shown here is derived from an EMBL/GenBank/DDBJ whole genome shotgun (WGS) entry which is preliminary data.</text>
</comment>
<sequence>MSHQAPLQNVINQLKAHDALALKKAFPGDLSVNKCYQSRIDPVAYLSKTFMHPVTLMSAMFDSGCVISGSRALEFFIPGSITPQSDWDFYVPGYKESVADMINVLALCGVTWDLEGDAIVSALTQSGTVEVAVRTMEALASWMSQLDAATATTLMGESLYQVLSAFLRSTRSSCDKSYTVSIDPDNRVVVTPNQFLPDERPVDSATYKDSAGQSFNLLRGSIMTSTSTQPVQLIVGYHYSGVRSCLSFIKDFYASHVQCFISGWCASHLYYADASAGKAFLWQRPEMSAAVETAIVKYQKRGFEFFPAPKTSPTLRRLKDSRGMFLDYGDIYQQFIRSSNQSLLQKWLTERRQNIDSIQWTEFQGEILSMYSPMEACWKRSKSYAVAAYGLPLDRLRRLADIISLNTPSTDAMRTELFFSTVRKTVMGDEWYSREAARSGAVYFTFRDATPWSWLM</sequence>
<gene>
    <name evidence="1" type="ORF">EDB81DRAFT_873625</name>
</gene>
<protein>
    <submittedName>
        <fullName evidence="1">Uncharacterized protein</fullName>
    </submittedName>
</protein>
<dbReference type="EMBL" id="JAGMUV010000038">
    <property type="protein sequence ID" value="KAH7112352.1"/>
    <property type="molecule type" value="Genomic_DNA"/>
</dbReference>
<evidence type="ECO:0000313" key="2">
    <source>
        <dbReference type="Proteomes" id="UP000738349"/>
    </source>
</evidence>